<evidence type="ECO:0000256" key="4">
    <source>
        <dbReference type="ARBA" id="ARBA00022692"/>
    </source>
</evidence>
<keyword evidence="13" id="KW-1185">Reference proteome</keyword>
<evidence type="ECO:0000256" key="3">
    <source>
        <dbReference type="ARBA" id="ARBA00022519"/>
    </source>
</evidence>
<name>A0A5E4WGE1_9BURK</name>
<feature type="transmembrane region" description="Helical" evidence="9">
    <location>
        <begin position="351"/>
        <end position="377"/>
    </location>
</feature>
<keyword evidence="6 12" id="KW-0067">ATP-binding</keyword>
<evidence type="ECO:0000256" key="5">
    <source>
        <dbReference type="ARBA" id="ARBA00022741"/>
    </source>
</evidence>
<accession>A0A5E4WGE1</accession>
<keyword evidence="3" id="KW-0997">Cell inner membrane</keyword>
<dbReference type="PROSITE" id="PS50893">
    <property type="entry name" value="ABC_TRANSPORTER_2"/>
    <property type="match status" value="1"/>
</dbReference>
<dbReference type="PANTHER" id="PTHR43582:SF2">
    <property type="entry name" value="LINEARMYCIN RESISTANCE ATP-BINDING PROTEIN LNRL"/>
    <property type="match status" value="1"/>
</dbReference>
<keyword evidence="8 9" id="KW-0472">Membrane</keyword>
<dbReference type="InterPro" id="IPR003439">
    <property type="entry name" value="ABC_transporter-like_ATP-bd"/>
</dbReference>
<proteinExistence type="inferred from homology"/>
<reference evidence="12 13" key="1">
    <citation type="submission" date="2019-08" db="EMBL/GenBank/DDBJ databases">
        <authorList>
            <person name="Peeters C."/>
        </authorList>
    </citation>
    <scope>NUCLEOTIDE SEQUENCE [LARGE SCALE GENOMIC DNA]</scope>
    <source>
        <strain evidence="12 13">LMG 31112</strain>
    </source>
</reference>
<dbReference type="EMBL" id="CABPSM010000009">
    <property type="protein sequence ID" value="VVE22654.1"/>
    <property type="molecule type" value="Genomic_DNA"/>
</dbReference>
<evidence type="ECO:0000313" key="12">
    <source>
        <dbReference type="EMBL" id="VVE22654.1"/>
    </source>
</evidence>
<comment type="similarity">
    <text evidence="9">Belongs to the ABC-2 integral membrane protein family.</text>
</comment>
<evidence type="ECO:0000256" key="9">
    <source>
        <dbReference type="RuleBase" id="RU361157"/>
    </source>
</evidence>
<feature type="domain" description="ABC transporter" evidence="10">
    <location>
        <begin position="16"/>
        <end position="247"/>
    </location>
</feature>
<keyword evidence="5" id="KW-0547">Nucleotide-binding</keyword>
<feature type="domain" description="ABC transmembrane type-2" evidence="11">
    <location>
        <begin position="231"/>
        <end position="467"/>
    </location>
</feature>
<evidence type="ECO:0000256" key="6">
    <source>
        <dbReference type="ARBA" id="ARBA00022840"/>
    </source>
</evidence>
<keyword evidence="4 9" id="KW-0812">Transmembrane</keyword>
<dbReference type="PROSITE" id="PS51012">
    <property type="entry name" value="ABC_TM2"/>
    <property type="match status" value="1"/>
</dbReference>
<evidence type="ECO:0000256" key="7">
    <source>
        <dbReference type="ARBA" id="ARBA00022989"/>
    </source>
</evidence>
<dbReference type="Pfam" id="PF00005">
    <property type="entry name" value="ABC_tran"/>
    <property type="match status" value="1"/>
</dbReference>
<keyword evidence="2 9" id="KW-1003">Cell membrane</keyword>
<dbReference type="GO" id="GO:0016887">
    <property type="term" value="F:ATP hydrolysis activity"/>
    <property type="evidence" value="ECO:0007669"/>
    <property type="project" value="InterPro"/>
</dbReference>
<dbReference type="GO" id="GO:0140359">
    <property type="term" value="F:ABC-type transporter activity"/>
    <property type="evidence" value="ECO:0007669"/>
    <property type="project" value="InterPro"/>
</dbReference>
<gene>
    <name evidence="12" type="ORF">PHO31112_03214</name>
</gene>
<evidence type="ECO:0000313" key="13">
    <source>
        <dbReference type="Proteomes" id="UP000343317"/>
    </source>
</evidence>
<evidence type="ECO:0000259" key="11">
    <source>
        <dbReference type="PROSITE" id="PS51012"/>
    </source>
</evidence>
<dbReference type="InterPro" id="IPR047817">
    <property type="entry name" value="ABC2_TM_bact-type"/>
</dbReference>
<dbReference type="Pfam" id="PF01061">
    <property type="entry name" value="ABC2_membrane"/>
    <property type="match status" value="1"/>
</dbReference>
<dbReference type="AlphaFoldDB" id="A0A5E4WGE1"/>
<dbReference type="Proteomes" id="UP000343317">
    <property type="component" value="Unassembled WGS sequence"/>
</dbReference>
<evidence type="ECO:0000256" key="8">
    <source>
        <dbReference type="ARBA" id="ARBA00023136"/>
    </source>
</evidence>
<dbReference type="SMART" id="SM00382">
    <property type="entry name" value="AAA"/>
    <property type="match status" value="1"/>
</dbReference>
<evidence type="ECO:0000256" key="1">
    <source>
        <dbReference type="ARBA" id="ARBA00004141"/>
    </source>
</evidence>
<dbReference type="InterPro" id="IPR027417">
    <property type="entry name" value="P-loop_NTPase"/>
</dbReference>
<dbReference type="GO" id="GO:0005886">
    <property type="term" value="C:plasma membrane"/>
    <property type="evidence" value="ECO:0007669"/>
    <property type="project" value="UniProtKB-SubCell"/>
</dbReference>
<evidence type="ECO:0000259" key="10">
    <source>
        <dbReference type="PROSITE" id="PS50893"/>
    </source>
</evidence>
<dbReference type="InterPro" id="IPR013525">
    <property type="entry name" value="ABC2_TM"/>
</dbReference>
<dbReference type="Gene3D" id="3.40.50.300">
    <property type="entry name" value="P-loop containing nucleotide triphosphate hydrolases"/>
    <property type="match status" value="1"/>
</dbReference>
<dbReference type="SUPFAM" id="SSF52540">
    <property type="entry name" value="P-loop containing nucleoside triphosphate hydrolases"/>
    <property type="match status" value="1"/>
</dbReference>
<dbReference type="PANTHER" id="PTHR43582">
    <property type="entry name" value="LINEARMYCIN RESISTANCE ATP-BINDING PROTEIN LNRL"/>
    <property type="match status" value="1"/>
</dbReference>
<evidence type="ECO:0000256" key="2">
    <source>
        <dbReference type="ARBA" id="ARBA00022475"/>
    </source>
</evidence>
<comment type="caution">
    <text evidence="9">Lacks conserved residue(s) required for the propagation of feature annotation.</text>
</comment>
<sequence>MNDLHDLHPPPDSPAIVTRRLCRRFGDLVALDDLSLTVAKGQIFGLLGPNGAGKSTTIKILTTLLRASSGGAEVAGFDVTTSPVEVRRRIGYVPQLLSADGALTARENLTLSARLHGIFGQLRVDRVHEALAFAGLLNSADQLVRTYSGGMIRRLEIAQATLHHPEVLFLDEPTIGLDPVARKTVWERLEQLRADHQVTVLITAHDMEEADVLCDRLAILHEGRMAAVGRPGELKAALGPNADLNDVFAHFSGVVIEHGGSYRNIRESRGAIQRLGWPMFSALYESLAVADAEVRKLRRDPTELLSRAIQPVLWLVVFGKALAATLRALVQALVVYLIAAALHVAVRLEPLAIIMVICSVCIGACIFSTFSLVIACLVKTRERFMGIGQVLTMPLFFASNAIYPLDLMPPWLRVLAAMNPLTYLVDTLRSGMIVGGVSHYPLTTSFGVMIAVFAVLLIVGARLYPNLAT</sequence>
<feature type="transmembrane region" description="Helical" evidence="9">
    <location>
        <begin position="440"/>
        <end position="464"/>
    </location>
</feature>
<protein>
    <recommendedName>
        <fullName evidence="9">Transport permease protein</fullName>
    </recommendedName>
</protein>
<dbReference type="InterPro" id="IPR003593">
    <property type="entry name" value="AAA+_ATPase"/>
</dbReference>
<keyword evidence="7 9" id="KW-1133">Transmembrane helix</keyword>
<dbReference type="InterPro" id="IPR017871">
    <property type="entry name" value="ABC_transporter-like_CS"/>
</dbReference>
<dbReference type="GO" id="GO:0005524">
    <property type="term" value="F:ATP binding"/>
    <property type="evidence" value="ECO:0007669"/>
    <property type="project" value="UniProtKB-KW"/>
</dbReference>
<dbReference type="PROSITE" id="PS00211">
    <property type="entry name" value="ABC_TRANSPORTER_1"/>
    <property type="match status" value="1"/>
</dbReference>
<organism evidence="12 13">
    <name type="scientific">Pandoraea horticolens</name>
    <dbReference type="NCBI Taxonomy" id="2508298"/>
    <lineage>
        <taxon>Bacteria</taxon>
        <taxon>Pseudomonadati</taxon>
        <taxon>Pseudomonadota</taxon>
        <taxon>Betaproteobacteria</taxon>
        <taxon>Burkholderiales</taxon>
        <taxon>Burkholderiaceae</taxon>
        <taxon>Pandoraea</taxon>
    </lineage>
</organism>
<dbReference type="RefSeq" id="WP_150621379.1">
    <property type="nucleotide sequence ID" value="NZ_CABPSM010000009.1"/>
</dbReference>
<comment type="subcellular location">
    <subcellularLocation>
        <location evidence="9">Cell inner membrane</location>
        <topology evidence="9">Multi-pass membrane protein</topology>
    </subcellularLocation>
    <subcellularLocation>
        <location evidence="1">Membrane</location>
        <topology evidence="1">Multi-pass membrane protein</topology>
    </subcellularLocation>
</comment>
<feature type="transmembrane region" description="Helical" evidence="9">
    <location>
        <begin position="384"/>
        <end position="405"/>
    </location>
</feature>
<keyword evidence="9" id="KW-0813">Transport</keyword>